<evidence type="ECO:0000256" key="5">
    <source>
        <dbReference type="ARBA" id="ARBA00022777"/>
    </source>
</evidence>
<name>A0A8F1MC01_9BACT</name>
<feature type="transmembrane region" description="Helical" evidence="8">
    <location>
        <begin position="23"/>
        <end position="45"/>
    </location>
</feature>
<evidence type="ECO:0000256" key="1">
    <source>
        <dbReference type="ARBA" id="ARBA00000085"/>
    </source>
</evidence>
<proteinExistence type="predicted"/>
<dbReference type="GO" id="GO:0000155">
    <property type="term" value="F:phosphorelay sensor kinase activity"/>
    <property type="evidence" value="ECO:0007669"/>
    <property type="project" value="InterPro"/>
</dbReference>
<keyword evidence="6" id="KW-0902">Two-component regulatory system</keyword>
<dbReference type="Proteomes" id="UP000679129">
    <property type="component" value="Chromosome"/>
</dbReference>
<organism evidence="10 11">
    <name type="scientific">Candidatus Minimicrobia naudis</name>
    <dbReference type="NCBI Taxonomy" id="2841263"/>
    <lineage>
        <taxon>Bacteria</taxon>
        <taxon>Candidatus Saccharimonadota</taxon>
        <taxon>Candidatus Saccharimonadota incertae sedis</taxon>
        <taxon>Candidatus Minimicrobia</taxon>
    </lineage>
</organism>
<dbReference type="EMBL" id="CP076460">
    <property type="protein sequence ID" value="QWQ32101.1"/>
    <property type="molecule type" value="Genomic_DNA"/>
</dbReference>
<keyword evidence="4" id="KW-0808">Transferase</keyword>
<evidence type="ECO:0000256" key="3">
    <source>
        <dbReference type="ARBA" id="ARBA00022553"/>
    </source>
</evidence>
<feature type="domain" description="Histidine kinase" evidence="9">
    <location>
        <begin position="427"/>
        <end position="625"/>
    </location>
</feature>
<gene>
    <name evidence="10" type="ORF">KOY48_04445</name>
</gene>
<accession>A0A8F1MC01</accession>
<keyword evidence="8" id="KW-0472">Membrane</keyword>
<feature type="transmembrane region" description="Helical" evidence="8">
    <location>
        <begin position="201"/>
        <end position="217"/>
    </location>
</feature>
<dbReference type="EC" id="2.7.13.3" evidence="2"/>
<feature type="transmembrane region" description="Helical" evidence="8">
    <location>
        <begin position="129"/>
        <end position="148"/>
    </location>
</feature>
<dbReference type="PROSITE" id="PS50109">
    <property type="entry name" value="HIS_KIN"/>
    <property type="match status" value="1"/>
</dbReference>
<dbReference type="InterPro" id="IPR050736">
    <property type="entry name" value="Sensor_HK_Regulatory"/>
</dbReference>
<feature type="coiled-coil region" evidence="7">
    <location>
        <begin position="386"/>
        <end position="420"/>
    </location>
</feature>
<dbReference type="Pfam" id="PF02518">
    <property type="entry name" value="HATPase_c"/>
    <property type="match status" value="1"/>
</dbReference>
<keyword evidence="5" id="KW-0418">Kinase</keyword>
<evidence type="ECO:0000259" key="9">
    <source>
        <dbReference type="PROSITE" id="PS50109"/>
    </source>
</evidence>
<dbReference type="FunFam" id="1.10.287.130:FF:000001">
    <property type="entry name" value="Two-component sensor histidine kinase"/>
    <property type="match status" value="1"/>
</dbReference>
<protein>
    <recommendedName>
        <fullName evidence="2">histidine kinase</fullName>
        <ecNumber evidence="2">2.7.13.3</ecNumber>
    </recommendedName>
</protein>
<feature type="transmembrane region" description="Helical" evidence="8">
    <location>
        <begin position="168"/>
        <end position="189"/>
    </location>
</feature>
<dbReference type="PANTHER" id="PTHR43711:SF1">
    <property type="entry name" value="HISTIDINE KINASE 1"/>
    <property type="match status" value="1"/>
</dbReference>
<dbReference type="PANTHER" id="PTHR43711">
    <property type="entry name" value="TWO-COMPONENT HISTIDINE KINASE"/>
    <property type="match status" value="1"/>
</dbReference>
<reference evidence="10" key="1">
    <citation type="submission" date="2021-06" db="EMBL/GenBank/DDBJ databases">
        <title>An adapted protocol for Saccharibacteria cultivation: two new species join this phylum of Candidate Phyla Radiations.</title>
        <authorList>
            <person name="Ibrahim A."/>
            <person name="Maatouk M."/>
            <person name="Zgheib R."/>
            <person name="Haddad G."/>
            <person name="Bou Khalil J."/>
            <person name="Raoult D."/>
            <person name="Bittar F."/>
        </authorList>
    </citation>
    <scope>NUCLEOTIDE SEQUENCE</scope>
    <source>
        <strain evidence="10">IHU1</strain>
    </source>
</reference>
<feature type="transmembrane region" description="Helical" evidence="8">
    <location>
        <begin position="65"/>
        <end position="89"/>
    </location>
</feature>
<evidence type="ECO:0000256" key="7">
    <source>
        <dbReference type="SAM" id="Coils"/>
    </source>
</evidence>
<dbReference type="Pfam" id="PF00512">
    <property type="entry name" value="HisKA"/>
    <property type="match status" value="1"/>
</dbReference>
<dbReference type="CDD" id="cd00082">
    <property type="entry name" value="HisKA"/>
    <property type="match status" value="1"/>
</dbReference>
<dbReference type="KEGG" id="mnd:KOY48_04445"/>
<comment type="catalytic activity">
    <reaction evidence="1">
        <text>ATP + protein L-histidine = ADP + protein N-phospho-L-histidine.</text>
        <dbReference type="EC" id="2.7.13.3"/>
    </reaction>
</comment>
<evidence type="ECO:0000313" key="10">
    <source>
        <dbReference type="EMBL" id="QWQ32101.1"/>
    </source>
</evidence>
<dbReference type="AlphaFoldDB" id="A0A8F1MC01"/>
<keyword evidence="7" id="KW-0175">Coiled coil</keyword>
<dbReference type="Gene3D" id="3.30.565.10">
    <property type="entry name" value="Histidine kinase-like ATPase, C-terminal domain"/>
    <property type="match status" value="1"/>
</dbReference>
<dbReference type="InterPro" id="IPR003661">
    <property type="entry name" value="HisK_dim/P_dom"/>
</dbReference>
<keyword evidence="11" id="KW-1185">Reference proteome</keyword>
<evidence type="ECO:0000256" key="6">
    <source>
        <dbReference type="ARBA" id="ARBA00023012"/>
    </source>
</evidence>
<feature type="transmembrane region" description="Helical" evidence="8">
    <location>
        <begin position="101"/>
        <end position="123"/>
    </location>
</feature>
<dbReference type="InterPro" id="IPR036890">
    <property type="entry name" value="HATPase_C_sf"/>
</dbReference>
<dbReference type="InterPro" id="IPR036097">
    <property type="entry name" value="HisK_dim/P_sf"/>
</dbReference>
<keyword evidence="8" id="KW-0812">Transmembrane</keyword>
<evidence type="ECO:0000256" key="4">
    <source>
        <dbReference type="ARBA" id="ARBA00022679"/>
    </source>
</evidence>
<dbReference type="SUPFAM" id="SSF55874">
    <property type="entry name" value="ATPase domain of HSP90 chaperone/DNA topoisomerase II/histidine kinase"/>
    <property type="match status" value="1"/>
</dbReference>
<dbReference type="InterPro" id="IPR005467">
    <property type="entry name" value="His_kinase_dom"/>
</dbReference>
<evidence type="ECO:0000256" key="8">
    <source>
        <dbReference type="SAM" id="Phobius"/>
    </source>
</evidence>
<evidence type="ECO:0000313" key="11">
    <source>
        <dbReference type="Proteomes" id="UP000679129"/>
    </source>
</evidence>
<dbReference type="Gene3D" id="1.10.287.130">
    <property type="match status" value="1"/>
</dbReference>
<evidence type="ECO:0000256" key="2">
    <source>
        <dbReference type="ARBA" id="ARBA00012438"/>
    </source>
</evidence>
<keyword evidence="8" id="KW-1133">Transmembrane helix</keyword>
<dbReference type="SMART" id="SM00388">
    <property type="entry name" value="HisKA"/>
    <property type="match status" value="1"/>
</dbReference>
<sequence length="625" mass="71846">MSCVGYFHYKVVSSHRQNQRKSFICASSILITIFSLYIILVPEFIINTSEIVTPVDFSRIPIHAVNYVIFATFFSVFFLISMCFGHIAWRKSDPVRRKQVAIYMIGLLICSIPGFVVDLFLPALGDYRYIWIGPIATIIFLFAIMYSIVRYRLMDVKMAVARSVSYMLLLIALAVVYVISAYVISILVFQRSLTVDSHVNLMNMILAMVLAVVYQPVKKIFDKFTDRVFYYGEYDADTFTREISKILTYTADLQLLTRRVGNYIATSLKAEKVAFCIPEKGIYGRAGRRRISVVEEDVHRIMDYYYKNCSFPEVILANQVKDPELKKLLDIHRTKIVMPLLHQNQETGILFLGEHKSLGYSSRVILKCWNRLLGNWLCRFGISLSLEEINELNKSLQRKIDEATKELRFSNRQLQRLDEAKNEFISMASHQLRTPLTSIKGYLDMMLEGDLGKITPTQRAVLREAFSSSERMVRLINDFLNVSRLQTGKFNIDKQKIDIAQILRDEVALLKVVADQRSVEMDLKIDKKVPLITADSEKIRQVMLNMIDNAIYYSNPHKKVIISLKNSNGAIEFTVKDSGIGVPKSEQANLFGKFFRGTNAKKSDQTALVLAYFWRGKLSYRTMVK</sequence>
<keyword evidence="3" id="KW-0597">Phosphoprotein</keyword>
<dbReference type="InterPro" id="IPR003594">
    <property type="entry name" value="HATPase_dom"/>
</dbReference>
<dbReference type="SMART" id="SM00387">
    <property type="entry name" value="HATPase_c"/>
    <property type="match status" value="1"/>
</dbReference>
<dbReference type="SUPFAM" id="SSF47384">
    <property type="entry name" value="Homodimeric domain of signal transducing histidine kinase"/>
    <property type="match status" value="1"/>
</dbReference>